<dbReference type="EMBL" id="FNRP01000040">
    <property type="protein sequence ID" value="SEB15468.1"/>
    <property type="molecule type" value="Genomic_DNA"/>
</dbReference>
<evidence type="ECO:0008006" key="4">
    <source>
        <dbReference type="Google" id="ProtNLM"/>
    </source>
</evidence>
<organism evidence="2 3">
    <name type="scientific">Bacteroides xylanisolvens</name>
    <dbReference type="NCBI Taxonomy" id="371601"/>
    <lineage>
        <taxon>Bacteria</taxon>
        <taxon>Pseudomonadati</taxon>
        <taxon>Bacteroidota</taxon>
        <taxon>Bacteroidia</taxon>
        <taxon>Bacteroidales</taxon>
        <taxon>Bacteroidaceae</taxon>
        <taxon>Bacteroides</taxon>
    </lineage>
</organism>
<evidence type="ECO:0000313" key="2">
    <source>
        <dbReference type="EMBL" id="SEB15468.1"/>
    </source>
</evidence>
<protein>
    <recommendedName>
        <fullName evidence="4">Transposase</fullName>
    </recommendedName>
</protein>
<gene>
    <name evidence="2" type="ORF">SAMN04487924_1401</name>
</gene>
<accession>A0A1H4H2Z6</accession>
<sequence>KFMYSYNDFERLFLRYKLEGIPAGVSIEKFCMSNKVPYNLFAKWYTDTRKKIIPVQVLGAPSTEAEMKESPSPIPERKPEADTLLSSHSELRILVDIRMSNGVHISQKNLSYAGLKSLVEKLEGLC</sequence>
<feature type="non-terminal residue" evidence="2">
    <location>
        <position position="1"/>
    </location>
</feature>
<evidence type="ECO:0000256" key="1">
    <source>
        <dbReference type="SAM" id="MobiDB-lite"/>
    </source>
</evidence>
<feature type="region of interest" description="Disordered" evidence="1">
    <location>
        <begin position="63"/>
        <end position="82"/>
    </location>
</feature>
<feature type="compositionally biased region" description="Basic and acidic residues" evidence="1">
    <location>
        <begin position="65"/>
        <end position="81"/>
    </location>
</feature>
<evidence type="ECO:0000313" key="3">
    <source>
        <dbReference type="Proteomes" id="UP000183040"/>
    </source>
</evidence>
<reference evidence="2 3" key="1">
    <citation type="submission" date="2016-10" db="EMBL/GenBank/DDBJ databases">
        <authorList>
            <person name="de Groot N.N."/>
        </authorList>
    </citation>
    <scope>NUCLEOTIDE SEQUENCE [LARGE SCALE GENOMIC DNA]</scope>
    <source>
        <strain evidence="2 3">NLAE-zl-G339</strain>
    </source>
</reference>
<proteinExistence type="predicted"/>
<dbReference type="Proteomes" id="UP000183040">
    <property type="component" value="Unassembled WGS sequence"/>
</dbReference>
<dbReference type="AlphaFoldDB" id="A0A1H4H2Z6"/>
<name>A0A1H4H2Z6_9BACE</name>